<feature type="transmembrane region" description="Helical" evidence="6">
    <location>
        <begin position="131"/>
        <end position="153"/>
    </location>
</feature>
<protein>
    <submittedName>
        <fullName evidence="7">PiT family inorganic phosphate transporter</fullName>
    </submittedName>
</protein>
<name>A0A543IS99_9ACTN</name>
<reference evidence="7 8" key="1">
    <citation type="submission" date="2019-06" db="EMBL/GenBank/DDBJ databases">
        <title>Sequencing the genomes of 1000 actinobacteria strains.</title>
        <authorList>
            <person name="Klenk H.-P."/>
        </authorList>
    </citation>
    <scope>NUCLEOTIDE SEQUENCE [LARGE SCALE GENOMIC DNA]</scope>
    <source>
        <strain evidence="7 8">DSM 43186</strain>
    </source>
</reference>
<proteinExistence type="predicted"/>
<sequence>MTGWVPAFTVTAVAFVLITGANDGATLIGLGLRFPDVPGWLTAALLTAVLFAGPYLMGISVARTFTERLVAFGTAGGAATFLAGVITALVVVAVLTNRGLPTSLTLALIGGITGAGLGAGLPVSWSGVGTVLAAGAAAPVAGLVFGYLLGVIAGRVPATRRMPRLVRAAHLLAYGLQSVAYAANDGQKMIAVAGVALAVATGGLDAVGEIDVPPAWMAALTALFFAGSLVGLGRVGARLGRGLAITRPPHIVCAEVAASGAVLGSVAIGCPVSITQSIAAGVVGVAAREGLRRIRWQQVANIGLAWLVTLPAAMLLATLAGLVLRLVPGVR</sequence>
<comment type="caution">
    <text evidence="7">The sequence shown here is derived from an EMBL/GenBank/DDBJ whole genome shotgun (WGS) entry which is preliminary data.</text>
</comment>
<feature type="transmembrane region" description="Helical" evidence="6">
    <location>
        <begin position="189"/>
        <end position="208"/>
    </location>
</feature>
<dbReference type="GO" id="GO:0035435">
    <property type="term" value="P:phosphate ion transmembrane transport"/>
    <property type="evidence" value="ECO:0007669"/>
    <property type="project" value="TreeGrafter"/>
</dbReference>
<dbReference type="PANTHER" id="PTHR11101:SF80">
    <property type="entry name" value="PHOSPHATE TRANSPORTER"/>
    <property type="match status" value="1"/>
</dbReference>
<keyword evidence="8" id="KW-1185">Reference proteome</keyword>
<evidence type="ECO:0000256" key="4">
    <source>
        <dbReference type="ARBA" id="ARBA00022989"/>
    </source>
</evidence>
<dbReference type="AlphaFoldDB" id="A0A543IS99"/>
<evidence type="ECO:0000256" key="1">
    <source>
        <dbReference type="ARBA" id="ARBA00004141"/>
    </source>
</evidence>
<dbReference type="GO" id="GO:0016020">
    <property type="term" value="C:membrane"/>
    <property type="evidence" value="ECO:0007669"/>
    <property type="project" value="UniProtKB-SubCell"/>
</dbReference>
<keyword evidence="3 6" id="KW-0812">Transmembrane</keyword>
<evidence type="ECO:0000313" key="7">
    <source>
        <dbReference type="EMBL" id="TQM73422.1"/>
    </source>
</evidence>
<dbReference type="GO" id="GO:0005315">
    <property type="term" value="F:phosphate transmembrane transporter activity"/>
    <property type="evidence" value="ECO:0007669"/>
    <property type="project" value="InterPro"/>
</dbReference>
<accession>A0A543IS99</accession>
<dbReference type="OrthoDB" id="2373967at2"/>
<evidence type="ECO:0000256" key="6">
    <source>
        <dbReference type="SAM" id="Phobius"/>
    </source>
</evidence>
<feature type="transmembrane region" description="Helical" evidence="6">
    <location>
        <begin position="12"/>
        <end position="32"/>
    </location>
</feature>
<feature type="transmembrane region" description="Helical" evidence="6">
    <location>
        <begin position="299"/>
        <end position="324"/>
    </location>
</feature>
<organism evidence="7 8">
    <name type="scientific">Thermopolyspora flexuosa</name>
    <dbReference type="NCBI Taxonomy" id="103836"/>
    <lineage>
        <taxon>Bacteria</taxon>
        <taxon>Bacillati</taxon>
        <taxon>Actinomycetota</taxon>
        <taxon>Actinomycetes</taxon>
        <taxon>Streptosporangiales</taxon>
        <taxon>Streptosporangiaceae</taxon>
        <taxon>Thermopolyspora</taxon>
    </lineage>
</organism>
<dbReference type="InterPro" id="IPR001204">
    <property type="entry name" value="Phos_transporter"/>
</dbReference>
<evidence type="ECO:0000256" key="3">
    <source>
        <dbReference type="ARBA" id="ARBA00022692"/>
    </source>
</evidence>
<dbReference type="PANTHER" id="PTHR11101">
    <property type="entry name" value="PHOSPHATE TRANSPORTER"/>
    <property type="match status" value="1"/>
</dbReference>
<feature type="transmembrane region" description="Helical" evidence="6">
    <location>
        <begin position="106"/>
        <end position="125"/>
    </location>
</feature>
<dbReference type="Proteomes" id="UP000319213">
    <property type="component" value="Unassembled WGS sequence"/>
</dbReference>
<dbReference type="EMBL" id="VFPQ01000001">
    <property type="protein sequence ID" value="TQM73422.1"/>
    <property type="molecule type" value="Genomic_DNA"/>
</dbReference>
<feature type="transmembrane region" description="Helical" evidence="6">
    <location>
        <begin position="215"/>
        <end position="237"/>
    </location>
</feature>
<gene>
    <name evidence="7" type="ORF">FHX40_0061</name>
</gene>
<dbReference type="RefSeq" id="WP_142257730.1">
    <property type="nucleotide sequence ID" value="NZ_BMPV01000004.1"/>
</dbReference>
<feature type="transmembrane region" description="Helical" evidence="6">
    <location>
        <begin position="39"/>
        <end position="57"/>
    </location>
</feature>
<keyword evidence="2" id="KW-0813">Transport</keyword>
<dbReference type="Pfam" id="PF01384">
    <property type="entry name" value="PHO4"/>
    <property type="match status" value="1"/>
</dbReference>
<keyword evidence="5 6" id="KW-0472">Membrane</keyword>
<evidence type="ECO:0000256" key="2">
    <source>
        <dbReference type="ARBA" id="ARBA00022448"/>
    </source>
</evidence>
<comment type="subcellular location">
    <subcellularLocation>
        <location evidence="1">Membrane</location>
        <topology evidence="1">Multi-pass membrane protein</topology>
    </subcellularLocation>
</comment>
<keyword evidence="4 6" id="KW-1133">Transmembrane helix</keyword>
<evidence type="ECO:0000256" key="5">
    <source>
        <dbReference type="ARBA" id="ARBA00023136"/>
    </source>
</evidence>
<evidence type="ECO:0000313" key="8">
    <source>
        <dbReference type="Proteomes" id="UP000319213"/>
    </source>
</evidence>
<feature type="transmembrane region" description="Helical" evidence="6">
    <location>
        <begin position="69"/>
        <end position="94"/>
    </location>
</feature>